<dbReference type="InParanoid" id="A0A1V9Y3I8"/>
<accession>A0A1V9Y3I8</accession>
<protein>
    <submittedName>
        <fullName evidence="2">Apoptosis-linked 2-interacting protein X 1-like</fullName>
    </submittedName>
</protein>
<dbReference type="Gene3D" id="1.25.40.280">
    <property type="entry name" value="alix/aip1 like domains"/>
    <property type="match status" value="1"/>
</dbReference>
<dbReference type="PROSITE" id="PS51180">
    <property type="entry name" value="BRO1"/>
    <property type="match status" value="1"/>
</dbReference>
<reference evidence="2 3" key="1">
    <citation type="journal article" date="2017" name="Gigascience">
        <title>Draft genome of the honey bee ectoparasitic mite, Tropilaelaps mercedesae, is shaped by the parasitic life history.</title>
        <authorList>
            <person name="Dong X."/>
            <person name="Armstrong S.D."/>
            <person name="Xia D."/>
            <person name="Makepeace B.L."/>
            <person name="Darby A.C."/>
            <person name="Kadowaki T."/>
        </authorList>
    </citation>
    <scope>NUCLEOTIDE SEQUENCE [LARGE SCALE GENOMIC DNA]</scope>
    <source>
        <strain evidence="2">Wuxi-XJTLU</strain>
    </source>
</reference>
<feature type="domain" description="BRO1" evidence="1">
    <location>
        <begin position="3"/>
        <end position="380"/>
    </location>
</feature>
<organism evidence="2 3">
    <name type="scientific">Tropilaelaps mercedesae</name>
    <dbReference type="NCBI Taxonomy" id="418985"/>
    <lineage>
        <taxon>Eukaryota</taxon>
        <taxon>Metazoa</taxon>
        <taxon>Ecdysozoa</taxon>
        <taxon>Arthropoda</taxon>
        <taxon>Chelicerata</taxon>
        <taxon>Arachnida</taxon>
        <taxon>Acari</taxon>
        <taxon>Parasitiformes</taxon>
        <taxon>Mesostigmata</taxon>
        <taxon>Gamasina</taxon>
        <taxon>Dermanyssoidea</taxon>
        <taxon>Laelapidae</taxon>
        <taxon>Tropilaelaps</taxon>
    </lineage>
</organism>
<dbReference type="Proteomes" id="UP000192247">
    <property type="component" value="Unassembled WGS sequence"/>
</dbReference>
<dbReference type="PANTHER" id="PTHR23030">
    <property type="entry name" value="PCD6 INTERACTING PROTEIN-RELATED"/>
    <property type="match status" value="1"/>
</dbReference>
<sequence length="380" mass="42690">MAGFLGVPEKRTDRVALCDRLSNIFAPSVDESVRLSFKQALVQLDRLRSDAISGHQRLVSGLTLEEALSRYIDQLFYLESAVPPQHLQVPFTWRNAFSNGTVIIYYTFFTQNSLSFEKICVLFNLAAYLSQRAAGIVDTLEEEGLREAAKLFQRSAGIFQYIRHMSSMSTAEGVTTDLHLGTLQALENLCLAQAQECFYLKALQDGKASGVLARLAQRSLELYETAWKHMKKEHPCSYQWAYVMQFKEWAFRGAAQFHQADADGKDGRVGDELARLALSMAAFEKANTQATNVTILVLGPHWKEMCKNVELVHKKRDYENDCIYKEKITPAQELPPIAAAALAKPNPPEIPLTSQDSMFQNLPQEFQTPAENSIVGLIPF</sequence>
<dbReference type="PANTHER" id="PTHR23030:SF30">
    <property type="entry name" value="TYROSINE-PROTEIN PHOSPHATASE NON-RECEPTOR TYPE 23"/>
    <property type="match status" value="1"/>
</dbReference>
<dbReference type="GO" id="GO:0005768">
    <property type="term" value="C:endosome"/>
    <property type="evidence" value="ECO:0007669"/>
    <property type="project" value="TreeGrafter"/>
</dbReference>
<dbReference type="InterPro" id="IPR038499">
    <property type="entry name" value="BRO1_sf"/>
</dbReference>
<gene>
    <name evidence="2" type="ORF">BIW11_05134</name>
</gene>
<dbReference type="OrthoDB" id="6501330at2759"/>
<dbReference type="GO" id="GO:0043328">
    <property type="term" value="P:protein transport to vacuole involved in ubiquitin-dependent protein catabolic process via the multivesicular body sorting pathway"/>
    <property type="evidence" value="ECO:0007669"/>
    <property type="project" value="TreeGrafter"/>
</dbReference>
<evidence type="ECO:0000259" key="1">
    <source>
        <dbReference type="PROSITE" id="PS51180"/>
    </source>
</evidence>
<comment type="caution">
    <text evidence="2">The sequence shown here is derived from an EMBL/GenBank/DDBJ whole genome shotgun (WGS) entry which is preliminary data.</text>
</comment>
<evidence type="ECO:0000313" key="2">
    <source>
        <dbReference type="EMBL" id="OQR80327.1"/>
    </source>
</evidence>
<dbReference type="EMBL" id="MNPL01000111">
    <property type="protein sequence ID" value="OQR80327.1"/>
    <property type="molecule type" value="Genomic_DNA"/>
</dbReference>
<dbReference type="SMART" id="SM01041">
    <property type="entry name" value="BRO1"/>
    <property type="match status" value="1"/>
</dbReference>
<dbReference type="AlphaFoldDB" id="A0A1V9Y3I8"/>
<name>A0A1V9Y3I8_9ACAR</name>
<keyword evidence="3" id="KW-1185">Reference proteome</keyword>
<dbReference type="STRING" id="418985.A0A1V9Y3I8"/>
<dbReference type="InterPro" id="IPR004328">
    <property type="entry name" value="BRO1_dom"/>
</dbReference>
<proteinExistence type="predicted"/>
<dbReference type="Pfam" id="PF03097">
    <property type="entry name" value="BRO1"/>
    <property type="match status" value="1"/>
</dbReference>
<evidence type="ECO:0000313" key="3">
    <source>
        <dbReference type="Proteomes" id="UP000192247"/>
    </source>
</evidence>